<dbReference type="InterPro" id="IPR051923">
    <property type="entry name" value="Glycosyl_Hydrolase_39"/>
</dbReference>
<dbReference type="AlphaFoldDB" id="A0A953M3L3"/>
<evidence type="ECO:0008006" key="3">
    <source>
        <dbReference type="Google" id="ProtNLM"/>
    </source>
</evidence>
<organism evidence="1 2">
    <name type="scientific">Candidatus Nitrobium versatile</name>
    <dbReference type="NCBI Taxonomy" id="2884831"/>
    <lineage>
        <taxon>Bacteria</taxon>
        <taxon>Pseudomonadati</taxon>
        <taxon>Nitrospirota</taxon>
        <taxon>Nitrospiria</taxon>
        <taxon>Nitrospirales</taxon>
        <taxon>Nitrospiraceae</taxon>
        <taxon>Candidatus Nitrobium</taxon>
    </lineage>
</organism>
<evidence type="ECO:0000313" key="1">
    <source>
        <dbReference type="EMBL" id="MBZ0158360.1"/>
    </source>
</evidence>
<protein>
    <recommendedName>
        <fullName evidence="3">Asl1-like glycosyl hydrolase catalytic domain-containing protein</fullName>
    </recommendedName>
</protein>
<accession>A0A953M3L3</accession>
<dbReference type="SUPFAM" id="SSF51445">
    <property type="entry name" value="(Trans)glycosidases"/>
    <property type="match status" value="1"/>
</dbReference>
<comment type="caution">
    <text evidence="1">The sequence shown here is derived from an EMBL/GenBank/DDBJ whole genome shotgun (WGS) entry which is preliminary data.</text>
</comment>
<sequence length="436" mass="49824">MRKRMAFAGRPADDPPYSTALDLGVRWERPTHPVLDWNFVQRDREAIMRGVYDWTVPDNFLRNVPRELNLVVTLNAGDRVFLPGTWQFRAPQAKAAFLEFVRRAVERYNGDGVNDMPGLRSPVKYWQIENEPESHVDRRGPGRPQPNLDWKGFADLVRGAHETIKRADGTARVLSGGVVSPPPGLRDTIIEKFWIPLIQELNGKYIDIFDFHWFDDSYRDSYHTYKRIREALDRNGFAHTEIWITETGASSKEGERRQAVELVKRFVYPLSYGVKKVFWAWALVEGWPPFDCKSMFEYTGLVYDGNCPGDPGYGTRKLGYYTYRLMTRKLSGISLANVRTLSAGEGNVFAFRFPKADGDIYVVWHDTTREGDTAPFELKGVEDGEYIVTEAVPSATEGRQVFPSRDVPFPVKKLKASGRTLLLELPSSPVYVEKAR</sequence>
<dbReference type="PANTHER" id="PTHR12631">
    <property type="entry name" value="ALPHA-L-IDURONIDASE"/>
    <property type="match status" value="1"/>
</dbReference>
<dbReference type="Gene3D" id="3.20.20.80">
    <property type="entry name" value="Glycosidases"/>
    <property type="match status" value="1"/>
</dbReference>
<name>A0A953M3L3_9BACT</name>
<dbReference type="Proteomes" id="UP000705867">
    <property type="component" value="Unassembled WGS sequence"/>
</dbReference>
<dbReference type="GO" id="GO:0004553">
    <property type="term" value="F:hydrolase activity, hydrolyzing O-glycosyl compounds"/>
    <property type="evidence" value="ECO:0007669"/>
    <property type="project" value="TreeGrafter"/>
</dbReference>
<gene>
    <name evidence="1" type="ORF">K8I29_19355</name>
</gene>
<evidence type="ECO:0000313" key="2">
    <source>
        <dbReference type="Proteomes" id="UP000705867"/>
    </source>
</evidence>
<reference evidence="1" key="1">
    <citation type="journal article" date="2021" name="bioRxiv">
        <title>Unraveling nitrogen, sulfur and carbon metabolic pathways and microbial community transcriptional responses to substrate deprivation and toxicity stresses in a bioreactor mimicking anoxic brackish coastal sediment conditions.</title>
        <authorList>
            <person name="Martins P.D."/>
            <person name="Echeveste M.J."/>
            <person name="Arshad A."/>
            <person name="Kurth J."/>
            <person name="Ouboter H."/>
            <person name="Jetten M.S.M."/>
            <person name="Welte C.U."/>
        </authorList>
    </citation>
    <scope>NUCLEOTIDE SEQUENCE</scope>
    <source>
        <strain evidence="1">MAG_39</strain>
    </source>
</reference>
<dbReference type="PANTHER" id="PTHR12631:SF10">
    <property type="entry name" value="BETA-XYLOSIDASE-LIKE PROTEIN-RELATED"/>
    <property type="match status" value="1"/>
</dbReference>
<dbReference type="EMBL" id="JAIOIV010000150">
    <property type="protein sequence ID" value="MBZ0158360.1"/>
    <property type="molecule type" value="Genomic_DNA"/>
</dbReference>
<dbReference type="InterPro" id="IPR017853">
    <property type="entry name" value="GH"/>
</dbReference>
<reference evidence="1" key="2">
    <citation type="submission" date="2021-08" db="EMBL/GenBank/DDBJ databases">
        <authorList>
            <person name="Dalcin Martins P."/>
        </authorList>
    </citation>
    <scope>NUCLEOTIDE SEQUENCE</scope>
    <source>
        <strain evidence="1">MAG_39</strain>
    </source>
</reference>
<proteinExistence type="predicted"/>